<accession>A0ABN3E2J1</accession>
<proteinExistence type="predicted"/>
<name>A0ABN3E2J1_9ACTN</name>
<evidence type="ECO:0000313" key="1">
    <source>
        <dbReference type="EMBL" id="GAA2247172.1"/>
    </source>
</evidence>
<evidence type="ECO:0000313" key="2">
    <source>
        <dbReference type="Proteomes" id="UP001500305"/>
    </source>
</evidence>
<sequence length="82" mass="8666">MITFFSVRPAARHELTHRQSGASRPARLGGGLDWSPLPEHLHAFAALLPAARAEVVVQPGGGHYPRLDDPAAFTGAVAAFPT</sequence>
<reference evidence="1 2" key="1">
    <citation type="journal article" date="2019" name="Int. J. Syst. Evol. Microbiol.">
        <title>The Global Catalogue of Microorganisms (GCM) 10K type strain sequencing project: providing services to taxonomists for standard genome sequencing and annotation.</title>
        <authorList>
            <consortium name="The Broad Institute Genomics Platform"/>
            <consortium name="The Broad Institute Genome Sequencing Center for Infectious Disease"/>
            <person name="Wu L."/>
            <person name="Ma J."/>
        </authorList>
    </citation>
    <scope>NUCLEOTIDE SEQUENCE [LARGE SCALE GENOMIC DNA]</scope>
    <source>
        <strain evidence="1 2">JCM 7356</strain>
    </source>
</reference>
<dbReference type="RefSeq" id="WP_344637011.1">
    <property type="nucleotide sequence ID" value="NZ_BAAATR010000012.1"/>
</dbReference>
<dbReference type="EMBL" id="BAAATR010000012">
    <property type="protein sequence ID" value="GAA2247172.1"/>
    <property type="molecule type" value="Genomic_DNA"/>
</dbReference>
<keyword evidence="2" id="KW-1185">Reference proteome</keyword>
<dbReference type="Proteomes" id="UP001500305">
    <property type="component" value="Unassembled WGS sequence"/>
</dbReference>
<organism evidence="1 2">
    <name type="scientific">Kitasatospora cystarginea</name>
    <dbReference type="NCBI Taxonomy" id="58350"/>
    <lineage>
        <taxon>Bacteria</taxon>
        <taxon>Bacillati</taxon>
        <taxon>Actinomycetota</taxon>
        <taxon>Actinomycetes</taxon>
        <taxon>Kitasatosporales</taxon>
        <taxon>Streptomycetaceae</taxon>
        <taxon>Kitasatospora</taxon>
    </lineage>
</organism>
<dbReference type="Gene3D" id="3.40.50.1820">
    <property type="entry name" value="alpha/beta hydrolase"/>
    <property type="match status" value="1"/>
</dbReference>
<comment type="caution">
    <text evidence="1">The sequence shown here is derived from an EMBL/GenBank/DDBJ whole genome shotgun (WGS) entry which is preliminary data.</text>
</comment>
<protein>
    <recommendedName>
        <fullName evidence="3">Alpha/beta hydrolase</fullName>
    </recommendedName>
</protein>
<dbReference type="SUPFAM" id="SSF53474">
    <property type="entry name" value="alpha/beta-Hydrolases"/>
    <property type="match status" value="1"/>
</dbReference>
<dbReference type="InterPro" id="IPR029058">
    <property type="entry name" value="AB_hydrolase_fold"/>
</dbReference>
<gene>
    <name evidence="1" type="ORF">GCM10010430_31640</name>
</gene>
<evidence type="ECO:0008006" key="3">
    <source>
        <dbReference type="Google" id="ProtNLM"/>
    </source>
</evidence>